<organism evidence="3 4">
    <name type="scientific">Geodia barretti</name>
    <name type="common">Barrett's horny sponge</name>
    <dbReference type="NCBI Taxonomy" id="519541"/>
    <lineage>
        <taxon>Eukaryota</taxon>
        <taxon>Metazoa</taxon>
        <taxon>Porifera</taxon>
        <taxon>Demospongiae</taxon>
        <taxon>Heteroscleromorpha</taxon>
        <taxon>Tetractinellida</taxon>
        <taxon>Astrophorina</taxon>
        <taxon>Geodiidae</taxon>
        <taxon>Geodia</taxon>
    </lineage>
</organism>
<protein>
    <submittedName>
        <fullName evidence="3">Uncharacterized protein</fullName>
    </submittedName>
</protein>
<accession>A0AA35WVM7</accession>
<feature type="chain" id="PRO_5041262738" evidence="2">
    <location>
        <begin position="21"/>
        <end position="164"/>
    </location>
</feature>
<name>A0AA35WVM7_GEOBA</name>
<reference evidence="3" key="1">
    <citation type="submission" date="2023-03" db="EMBL/GenBank/DDBJ databases">
        <authorList>
            <person name="Steffen K."/>
            <person name="Cardenas P."/>
        </authorList>
    </citation>
    <scope>NUCLEOTIDE SEQUENCE</scope>
</reference>
<proteinExistence type="predicted"/>
<feature type="region of interest" description="Disordered" evidence="1">
    <location>
        <begin position="87"/>
        <end position="108"/>
    </location>
</feature>
<keyword evidence="4" id="KW-1185">Reference proteome</keyword>
<evidence type="ECO:0000256" key="1">
    <source>
        <dbReference type="SAM" id="MobiDB-lite"/>
    </source>
</evidence>
<sequence>MDFFTVVLLCAAVIQCEVTATTYSLKDPYPLPHRFSPAGRVGRRDATCQPNSEDYEQKTEALTCQEEYLKAVDEEIQQSNCKNTQYVDNDNDYDDGNSSEVTCDGPSDEREGVPNCSETCSLRQFYYLYCTYLGEQNAEIGRECGQPWEGAGFCSYVNVLLAVD</sequence>
<comment type="caution">
    <text evidence="3">The sequence shown here is derived from an EMBL/GenBank/DDBJ whole genome shotgun (WGS) entry which is preliminary data.</text>
</comment>
<evidence type="ECO:0000313" key="4">
    <source>
        <dbReference type="Proteomes" id="UP001174909"/>
    </source>
</evidence>
<dbReference type="Proteomes" id="UP001174909">
    <property type="component" value="Unassembled WGS sequence"/>
</dbReference>
<evidence type="ECO:0000313" key="3">
    <source>
        <dbReference type="EMBL" id="CAI8028300.1"/>
    </source>
</evidence>
<dbReference type="EMBL" id="CASHTH010002324">
    <property type="protein sequence ID" value="CAI8028300.1"/>
    <property type="molecule type" value="Genomic_DNA"/>
</dbReference>
<feature type="signal peptide" evidence="2">
    <location>
        <begin position="1"/>
        <end position="20"/>
    </location>
</feature>
<evidence type="ECO:0000256" key="2">
    <source>
        <dbReference type="SAM" id="SignalP"/>
    </source>
</evidence>
<gene>
    <name evidence="3" type="ORF">GBAR_LOCUS16157</name>
</gene>
<dbReference type="AlphaFoldDB" id="A0AA35WVM7"/>
<keyword evidence="2" id="KW-0732">Signal</keyword>